<dbReference type="PROSITE" id="PS00211">
    <property type="entry name" value="ABC_TRANSPORTER_1"/>
    <property type="match status" value="1"/>
</dbReference>
<dbReference type="GO" id="GO:0015421">
    <property type="term" value="F:ABC-type oligopeptide transporter activity"/>
    <property type="evidence" value="ECO:0007669"/>
    <property type="project" value="TreeGrafter"/>
</dbReference>
<dbReference type="GO" id="GO:0016887">
    <property type="term" value="F:ATP hydrolysis activity"/>
    <property type="evidence" value="ECO:0007669"/>
    <property type="project" value="InterPro"/>
</dbReference>
<sequence length="215" mass="23536">MVQPGIAALSRIGELLKLKTEEEVSGDKKTGRIEDIVCSDVSFAYTEKPVIRNFNMRAHKNTKIVLSGKNGSGKTTVAKLLLGFYKNYSGSLLDNIRYISPDLKEQEVMAALKKAGLTISEFENGLHSMVNENGKNLSGGQRQKIALARMIVKNPDVMIFDEATSNLDVAASNLLKQSVHSIFADKICIIITHDSEMASIVDTILNLSDECNICS</sequence>
<reference evidence="4 5" key="1">
    <citation type="journal article" date="2017" name="Genome Med.">
        <title>A novel Ruminococcus gnavus clade enriched in inflammatory bowel disease patients.</title>
        <authorList>
            <person name="Hall A.B."/>
            <person name="Yassour M."/>
            <person name="Sauk J."/>
            <person name="Garner A."/>
            <person name="Jiang X."/>
            <person name="Arthur T."/>
            <person name="Lagoudas G.K."/>
            <person name="Vatanen T."/>
            <person name="Fornelos N."/>
            <person name="Wilson R."/>
            <person name="Bertha M."/>
            <person name="Cohen M."/>
            <person name="Garber J."/>
            <person name="Khalili H."/>
            <person name="Gevers D."/>
            <person name="Ananthakrishnan A.N."/>
            <person name="Kugathasan S."/>
            <person name="Lander E.S."/>
            <person name="Blainey P."/>
            <person name="Vlamakis H."/>
            <person name="Xavier R.J."/>
            <person name="Huttenhower C."/>
        </authorList>
    </citation>
    <scope>NUCLEOTIDE SEQUENCE [LARGE SCALE GENOMIC DNA]</scope>
    <source>
        <strain evidence="4 5">RJX1124</strain>
    </source>
</reference>
<organism evidence="4 5">
    <name type="scientific">Mediterraneibacter gnavus</name>
    <name type="common">Ruminococcus gnavus</name>
    <dbReference type="NCBI Taxonomy" id="33038"/>
    <lineage>
        <taxon>Bacteria</taxon>
        <taxon>Bacillati</taxon>
        <taxon>Bacillota</taxon>
        <taxon>Clostridia</taxon>
        <taxon>Lachnospirales</taxon>
        <taxon>Lachnospiraceae</taxon>
        <taxon>Mediterraneibacter</taxon>
    </lineage>
</organism>
<dbReference type="CDD" id="cd03228">
    <property type="entry name" value="ABCC_MRP_Like"/>
    <property type="match status" value="1"/>
</dbReference>
<dbReference type="PANTHER" id="PTHR43394:SF1">
    <property type="entry name" value="ATP-BINDING CASSETTE SUB-FAMILY B MEMBER 10, MITOCHONDRIAL"/>
    <property type="match status" value="1"/>
</dbReference>
<dbReference type="InterPro" id="IPR017871">
    <property type="entry name" value="ABC_transporter-like_CS"/>
</dbReference>
<evidence type="ECO:0000259" key="3">
    <source>
        <dbReference type="PROSITE" id="PS50893"/>
    </source>
</evidence>
<dbReference type="PROSITE" id="PS50893">
    <property type="entry name" value="ABC_TRANSPORTER_2"/>
    <property type="match status" value="1"/>
</dbReference>
<dbReference type="SUPFAM" id="SSF52540">
    <property type="entry name" value="P-loop containing nucleoside triphosphate hydrolases"/>
    <property type="match status" value="1"/>
</dbReference>
<feature type="domain" description="ABC transporter" evidence="3">
    <location>
        <begin position="36"/>
        <end position="213"/>
    </location>
</feature>
<evidence type="ECO:0000256" key="2">
    <source>
        <dbReference type="ARBA" id="ARBA00022840"/>
    </source>
</evidence>
<proteinExistence type="predicted"/>
<dbReference type="Gene3D" id="3.40.50.300">
    <property type="entry name" value="P-loop containing nucleotide triphosphate hydrolases"/>
    <property type="match status" value="2"/>
</dbReference>
<dbReference type="RefSeq" id="WP_101871110.1">
    <property type="nucleotide sequence ID" value="NZ_NIHS01000025.1"/>
</dbReference>
<dbReference type="InterPro" id="IPR039421">
    <property type="entry name" value="Type_1_exporter"/>
</dbReference>
<name>A0A2N5P8I9_MEDGN</name>
<dbReference type="Proteomes" id="UP000234891">
    <property type="component" value="Unassembled WGS sequence"/>
</dbReference>
<evidence type="ECO:0000313" key="5">
    <source>
        <dbReference type="Proteomes" id="UP000234891"/>
    </source>
</evidence>
<keyword evidence="1" id="KW-0547">Nucleotide-binding</keyword>
<dbReference type="SMART" id="SM00382">
    <property type="entry name" value="AAA"/>
    <property type="match status" value="1"/>
</dbReference>
<dbReference type="InterPro" id="IPR003593">
    <property type="entry name" value="AAA+_ATPase"/>
</dbReference>
<dbReference type="Pfam" id="PF00005">
    <property type="entry name" value="ABC_tran"/>
    <property type="match status" value="2"/>
</dbReference>
<dbReference type="EMBL" id="NIHS01000025">
    <property type="protein sequence ID" value="PLT71365.1"/>
    <property type="molecule type" value="Genomic_DNA"/>
</dbReference>
<dbReference type="AlphaFoldDB" id="A0A2N5P8I9"/>
<dbReference type="InterPro" id="IPR003439">
    <property type="entry name" value="ABC_transporter-like_ATP-bd"/>
</dbReference>
<dbReference type="PANTHER" id="PTHR43394">
    <property type="entry name" value="ATP-DEPENDENT PERMEASE MDL1, MITOCHONDRIAL"/>
    <property type="match status" value="1"/>
</dbReference>
<evidence type="ECO:0000256" key="1">
    <source>
        <dbReference type="ARBA" id="ARBA00022741"/>
    </source>
</evidence>
<protein>
    <recommendedName>
        <fullName evidence="3">ABC transporter domain-containing protein</fullName>
    </recommendedName>
</protein>
<dbReference type="InterPro" id="IPR027417">
    <property type="entry name" value="P-loop_NTPase"/>
</dbReference>
<comment type="caution">
    <text evidence="4">The sequence shown here is derived from an EMBL/GenBank/DDBJ whole genome shotgun (WGS) entry which is preliminary data.</text>
</comment>
<evidence type="ECO:0000313" key="4">
    <source>
        <dbReference type="EMBL" id="PLT71365.1"/>
    </source>
</evidence>
<gene>
    <name evidence="4" type="ORF">CDL26_12315</name>
</gene>
<dbReference type="GO" id="GO:0005524">
    <property type="term" value="F:ATP binding"/>
    <property type="evidence" value="ECO:0007669"/>
    <property type="project" value="UniProtKB-KW"/>
</dbReference>
<accession>A0A2N5P8I9</accession>
<keyword evidence="2" id="KW-0067">ATP-binding</keyword>